<gene>
    <name evidence="6" type="ORF">AAE3_LOCUS1430</name>
</gene>
<dbReference type="PANTHER" id="PTHR43788">
    <property type="entry name" value="DNA2/NAM7 HELICASE FAMILY MEMBER"/>
    <property type="match status" value="1"/>
</dbReference>
<dbReference type="InterPro" id="IPR050534">
    <property type="entry name" value="Coronavir_polyprotein_1ab"/>
</dbReference>
<dbReference type="GO" id="GO:0043139">
    <property type="term" value="F:5'-3' DNA helicase activity"/>
    <property type="evidence" value="ECO:0007669"/>
    <property type="project" value="TreeGrafter"/>
</dbReference>
<comment type="caution">
    <text evidence="6">The sequence shown here is derived from an EMBL/GenBank/DDBJ whole genome shotgun (WGS) entry which is preliminary data.</text>
</comment>
<dbReference type="Gene3D" id="3.40.50.300">
    <property type="entry name" value="P-loop containing nucleotide triphosphate hydrolases"/>
    <property type="match status" value="2"/>
</dbReference>
<dbReference type="GO" id="GO:0005524">
    <property type="term" value="F:ATP binding"/>
    <property type="evidence" value="ECO:0007669"/>
    <property type="project" value="UniProtKB-KW"/>
</dbReference>
<dbReference type="PANTHER" id="PTHR43788:SF8">
    <property type="entry name" value="DNA-BINDING PROTEIN SMUBP-2"/>
    <property type="match status" value="1"/>
</dbReference>
<evidence type="ECO:0000313" key="7">
    <source>
        <dbReference type="Proteomes" id="UP000467700"/>
    </source>
</evidence>
<dbReference type="Pfam" id="PF13087">
    <property type="entry name" value="AAA_12"/>
    <property type="match status" value="1"/>
</dbReference>
<dbReference type="OrthoDB" id="6513042at2759"/>
<dbReference type="InterPro" id="IPR027417">
    <property type="entry name" value="P-loop_NTPase"/>
</dbReference>
<dbReference type="InterPro" id="IPR041679">
    <property type="entry name" value="DNA2/NAM7-like_C"/>
</dbReference>
<evidence type="ECO:0000256" key="1">
    <source>
        <dbReference type="ARBA" id="ARBA00022741"/>
    </source>
</evidence>
<organism evidence="6 7">
    <name type="scientific">Cyclocybe aegerita</name>
    <name type="common">Black poplar mushroom</name>
    <name type="synonym">Agrocybe aegerita</name>
    <dbReference type="NCBI Taxonomy" id="1973307"/>
    <lineage>
        <taxon>Eukaryota</taxon>
        <taxon>Fungi</taxon>
        <taxon>Dikarya</taxon>
        <taxon>Basidiomycota</taxon>
        <taxon>Agaricomycotina</taxon>
        <taxon>Agaricomycetes</taxon>
        <taxon>Agaricomycetidae</taxon>
        <taxon>Agaricales</taxon>
        <taxon>Agaricineae</taxon>
        <taxon>Bolbitiaceae</taxon>
        <taxon>Cyclocybe</taxon>
    </lineage>
</organism>
<evidence type="ECO:0000256" key="3">
    <source>
        <dbReference type="ARBA" id="ARBA00022806"/>
    </source>
</evidence>
<proteinExistence type="predicted"/>
<keyword evidence="4" id="KW-0067">ATP-binding</keyword>
<accession>A0A8S0XK07</accession>
<reference evidence="6 7" key="1">
    <citation type="submission" date="2020-01" db="EMBL/GenBank/DDBJ databases">
        <authorList>
            <person name="Gupta K D."/>
        </authorList>
    </citation>
    <scope>NUCLEOTIDE SEQUENCE [LARGE SCALE GENOMIC DNA]</scope>
</reference>
<dbReference type="Proteomes" id="UP000467700">
    <property type="component" value="Unassembled WGS sequence"/>
</dbReference>
<evidence type="ECO:0000259" key="5">
    <source>
        <dbReference type="Pfam" id="PF13087"/>
    </source>
</evidence>
<dbReference type="Pfam" id="PF13245">
    <property type="entry name" value="AAA_19"/>
    <property type="match status" value="1"/>
</dbReference>
<evidence type="ECO:0000256" key="4">
    <source>
        <dbReference type="ARBA" id="ARBA00022840"/>
    </source>
</evidence>
<dbReference type="SUPFAM" id="SSF52540">
    <property type="entry name" value="P-loop containing nucleoside triphosphate hydrolases"/>
    <property type="match status" value="1"/>
</dbReference>
<keyword evidence="2" id="KW-0378">Hydrolase</keyword>
<keyword evidence="3" id="KW-0347">Helicase</keyword>
<dbReference type="EMBL" id="CACVBS010000013">
    <property type="protein sequence ID" value="CAA7258955.1"/>
    <property type="molecule type" value="Genomic_DNA"/>
</dbReference>
<evidence type="ECO:0000256" key="2">
    <source>
        <dbReference type="ARBA" id="ARBA00022801"/>
    </source>
</evidence>
<protein>
    <recommendedName>
        <fullName evidence="5">DNA2/NAM7 helicase-like C-terminal domain-containing protein</fullName>
    </recommendedName>
</protein>
<name>A0A8S0XK07_CYCAE</name>
<evidence type="ECO:0000313" key="6">
    <source>
        <dbReference type="EMBL" id="CAA7258955.1"/>
    </source>
</evidence>
<sequence length="1491" mass="165929">MSQFRETTQLGLHDDAAWAPHAAASPLFFRYIKTGLRAPCHSQEMSGKQSLSATNLAVHQHLNCDLYIHNVYHGAAATSTTTPETGASSPSELAKAQYRRGIDWETALYDWLDRSQLLLKVPSIPLEADSLLENIVADERSHFFITGLAFWPPQSKLALRFVEAKTKPIKFGLAKPDLLEIKRTEDGVRWRVIDAKASKHVKTSHHIQIYFYTLCLNTLLNDPFFHGSETAGVWLPPRDGFHTASPSLEDIKSISMSLLAPALDALLFRDLPKVIILSREEVKWHFNPLCNGCRYEQDCKSRAVEDGELGSMPNISIDDARIVKDLLRLARVAAPTKLDGRFTDIEELHTLVATPHKLELIAKASPSVIKKAERILALQKKRRNKSSAIQSPIVEAARTKNIQVVPRRNYTCPTREDVAVVISIINDPSSPTSGGDYFHVTTYCRKPVANLPVMTTCGGADFIPQLAQLIRSLEALQNSKSSCGFTTQFYVWSWGEQALLQGHIISAALTTSDNESDIRLCIGALAQGASLLQTTFQPLLLSGALIGFLSKGRRLKAELKACLDRMDLSTEGTVDVLRKRIDNKIRKLQEEAGATNLNSDERRKEFGQLPRVVVLKKEVERQLALPIPGYWDLPECVSMLLGPTESCPSDEEIFAAYKKEGGDDASKELLQRRNRFIYRVLTKFRTLAVSSTGHSLFVNRAKVLLTKFMDFCKEPHIRKLFFMQQFEVLAKLTELWQSRIDSCSEAPTLEYIGPSQGPNGMEHMFRVVSGTVDVPASDRDHSFFDKLLVLDAADSPNDESGDSLPPEALFDDLCVSGLVFPLNRYTKASWSQQDARVQQELYLADVRNVFTDTAGRGIQVVMRTWSTTETPLQRGAVYRLSPRHVDFNTTKILSALFELDLCWESQGDLYDGDEDDAPHHFVPFLQLILDPNSLGKIPAAKQYVKTENEMQKLFRDLKGLGNDVAGPLVLKASQHRATQRILSNRLSVIWGPPGTGKTYTVSLSLLRLIEVERRRWGPRPKIVFITAITHAAIEACRSKLVRLMDAYRGIDSLPNEWLDDVMIEVVSRGNDHPAPRKTGTLVQIYAGTIYQLSNFTKKHTMEVDCVIIDEAGQISLGSISLVLRCLSDEGRIIIAGDSEQLAPILSAQYPLLKSHSLFGSVLDCLMFSRPSENARPPSPSPGADAEPASSQGTIVQLTENFRLNPDLGEFVSTIYSRQFKPQKVQARQLAIALRTVANFNGAQLGIRSTIFNPIQKFLTALSDVMFNQPQSVLVAPEVHSTTPTTLLAGTSDVALTHRPVSLALVRLRTWSARTPNIAYEVHVRGEAAVAAALVVSLRKCSPNDDIFVATPHRIQREAVKSALGRSKVFDDPLEDAFEHLEIGANKPKARPRVTVDTIERLQGSEAAFVICLFSLPKALTSDLGFLLERRRLNVAISRAKTLCILISSDEVLYPSVKVLANEETAKGYAFLKAYQKRAWSYQLPVKIDNFT</sequence>
<keyword evidence="1" id="KW-0547">Nucleotide-binding</keyword>
<feature type="domain" description="DNA2/NAM7 helicase-like C-terminal" evidence="5">
    <location>
        <begin position="1193"/>
        <end position="1448"/>
    </location>
</feature>
<dbReference type="GO" id="GO:0016787">
    <property type="term" value="F:hydrolase activity"/>
    <property type="evidence" value="ECO:0007669"/>
    <property type="project" value="UniProtKB-KW"/>
</dbReference>
<keyword evidence="7" id="KW-1185">Reference proteome</keyword>